<dbReference type="PANTHER" id="PTHR38886:SF1">
    <property type="entry name" value="NACHT-NTPASE AND P-LOOP NTPASES N-TERMINAL DOMAIN-CONTAINING PROTEIN"/>
    <property type="match status" value="1"/>
</dbReference>
<gene>
    <name evidence="3" type="ORF">EJ08DRAFT_63540</name>
</gene>
<evidence type="ECO:0000256" key="2">
    <source>
        <dbReference type="SAM" id="MobiDB-lite"/>
    </source>
</evidence>
<dbReference type="PANTHER" id="PTHR38886">
    <property type="entry name" value="SESA DOMAIN-CONTAINING PROTEIN"/>
    <property type="match status" value="1"/>
</dbReference>
<dbReference type="AlphaFoldDB" id="A0A9P4NEZ3"/>
<proteinExistence type="predicted"/>
<reference evidence="3" key="1">
    <citation type="journal article" date="2020" name="Stud. Mycol.">
        <title>101 Dothideomycetes genomes: a test case for predicting lifestyles and emergence of pathogens.</title>
        <authorList>
            <person name="Haridas S."/>
            <person name="Albert R."/>
            <person name="Binder M."/>
            <person name="Bloem J."/>
            <person name="Labutti K."/>
            <person name="Salamov A."/>
            <person name="Andreopoulos B."/>
            <person name="Baker S."/>
            <person name="Barry K."/>
            <person name="Bills G."/>
            <person name="Bluhm B."/>
            <person name="Cannon C."/>
            <person name="Castanera R."/>
            <person name="Culley D."/>
            <person name="Daum C."/>
            <person name="Ezra D."/>
            <person name="Gonzalez J."/>
            <person name="Henrissat B."/>
            <person name="Kuo A."/>
            <person name="Liang C."/>
            <person name="Lipzen A."/>
            <person name="Lutzoni F."/>
            <person name="Magnuson J."/>
            <person name="Mondo S."/>
            <person name="Nolan M."/>
            <person name="Ohm R."/>
            <person name="Pangilinan J."/>
            <person name="Park H.-J."/>
            <person name="Ramirez L."/>
            <person name="Alfaro M."/>
            <person name="Sun H."/>
            <person name="Tritt A."/>
            <person name="Yoshinaga Y."/>
            <person name="Zwiers L.-H."/>
            <person name="Turgeon B."/>
            <person name="Goodwin S."/>
            <person name="Spatafora J."/>
            <person name="Crous P."/>
            <person name="Grigoriev I."/>
        </authorList>
    </citation>
    <scope>NUCLEOTIDE SEQUENCE</scope>
    <source>
        <strain evidence="3">CBS 130266</strain>
    </source>
</reference>
<organism evidence="3 4">
    <name type="scientific">Tothia fuscella</name>
    <dbReference type="NCBI Taxonomy" id="1048955"/>
    <lineage>
        <taxon>Eukaryota</taxon>
        <taxon>Fungi</taxon>
        <taxon>Dikarya</taxon>
        <taxon>Ascomycota</taxon>
        <taxon>Pezizomycotina</taxon>
        <taxon>Dothideomycetes</taxon>
        <taxon>Pleosporomycetidae</taxon>
        <taxon>Venturiales</taxon>
        <taxon>Cylindrosympodiaceae</taxon>
        <taxon>Tothia</taxon>
    </lineage>
</organism>
<feature type="region of interest" description="Disordered" evidence="2">
    <location>
        <begin position="357"/>
        <end position="379"/>
    </location>
</feature>
<dbReference type="Proteomes" id="UP000800235">
    <property type="component" value="Unassembled WGS sequence"/>
</dbReference>
<feature type="coiled-coil region" evidence="1">
    <location>
        <begin position="235"/>
        <end position="262"/>
    </location>
</feature>
<protein>
    <submittedName>
        <fullName evidence="3">Uncharacterized protein</fullName>
    </submittedName>
</protein>
<evidence type="ECO:0000256" key="1">
    <source>
        <dbReference type="SAM" id="Coils"/>
    </source>
</evidence>
<dbReference type="OrthoDB" id="3045089at2759"/>
<keyword evidence="4" id="KW-1185">Reference proteome</keyword>
<dbReference type="EMBL" id="MU007129">
    <property type="protein sequence ID" value="KAF2418374.1"/>
    <property type="molecule type" value="Genomic_DNA"/>
</dbReference>
<name>A0A9P4NEZ3_9PEZI</name>
<feature type="compositionally biased region" description="Basic residues" evidence="2">
    <location>
        <begin position="357"/>
        <end position="366"/>
    </location>
</feature>
<accession>A0A9P4NEZ3</accession>
<sequence length="577" mass="65456">MIAFGWSAGDIASAIKLIVHVTKAFKESGGAAEQYQCARDFLTSFRNTLEHIQKYVESNPDDKYTQDISDQLQCIEGPWKRFEAYTNKYEHTLSSNSKASTVGKAPKVVRWTLKELSGEIQKLGQAVESPLQLINQLLSLQIISKVSELANNVPSSQIFVYPNTFKQIVDAIHLAAIPEALSHQIDVFNDTLSGQDCVHDEQLRKLEQLQTSVEVNHKELVAGAQALFVTYRENYRKWIKKLDQSEENSQTLKEAMENQKVAILKIQVLMEQNFVVTKKSLIDLQNLTEEHYKPEAALPVSYQTTTLIQWSSVLLLTLNLAFQATSFFHRGQQASKTNPEDPSTDCKVCQQYEKLHQTKRSHKRSKTSSANPRSVARINTNTKPRISFRAPEAQAWVQEFDRKKLNEVWYCCQCWAGPVSKVLCARCMACEHETCSRCAIQLETKLRLNKLVDPSANTPVEELEDNDNVSKDQDDNDEDEQSDNHEVDPSSGNSGNHGAPDKSDSSPQDEPEDRDPKENLSNTCPPDKSAKSQRKPRFYVPSKLVFKRRYRKVILRRARCLTLPSKTYANALKKICS</sequence>
<comment type="caution">
    <text evidence="3">The sequence shown here is derived from an EMBL/GenBank/DDBJ whole genome shotgun (WGS) entry which is preliminary data.</text>
</comment>
<evidence type="ECO:0000313" key="3">
    <source>
        <dbReference type="EMBL" id="KAF2418374.1"/>
    </source>
</evidence>
<evidence type="ECO:0000313" key="4">
    <source>
        <dbReference type="Proteomes" id="UP000800235"/>
    </source>
</evidence>
<feature type="region of interest" description="Disordered" evidence="2">
    <location>
        <begin position="456"/>
        <end position="536"/>
    </location>
</feature>
<keyword evidence="1" id="KW-0175">Coiled coil</keyword>